<organism evidence="4 5">
    <name type="scientific">Brumicola pallidula DSM 14239 = ACAM 615</name>
    <dbReference type="NCBI Taxonomy" id="1121922"/>
    <lineage>
        <taxon>Bacteria</taxon>
        <taxon>Pseudomonadati</taxon>
        <taxon>Pseudomonadota</taxon>
        <taxon>Gammaproteobacteria</taxon>
        <taxon>Alteromonadales</taxon>
        <taxon>Alteromonadaceae</taxon>
        <taxon>Brumicola</taxon>
    </lineage>
</organism>
<reference evidence="5" key="1">
    <citation type="journal article" date="2014" name="Environ. Microbiol.">
        <title>Comparative genomics of the marine bacterial genus Glaciecola reveals the high degree of genomic diversity and genomic characteristic for cold adaptation.</title>
        <authorList>
            <person name="Qin Q.L."/>
            <person name="Xie B.B."/>
            <person name="Yu Y."/>
            <person name="Shu Y.L."/>
            <person name="Rong J.C."/>
            <person name="Zhang Y.J."/>
            <person name="Zhao D.L."/>
            <person name="Chen X.L."/>
            <person name="Zhang X.Y."/>
            <person name="Chen B."/>
            <person name="Zhou B.C."/>
            <person name="Zhang Y.Z."/>
        </authorList>
    </citation>
    <scope>NUCLEOTIDE SEQUENCE [LARGE SCALE GENOMIC DNA]</scope>
    <source>
        <strain evidence="5">ACAM 615</strain>
    </source>
</reference>
<dbReference type="EMBL" id="BAEQ01000056">
    <property type="protein sequence ID" value="GAC30420.1"/>
    <property type="molecule type" value="Genomic_DNA"/>
</dbReference>
<dbReference type="RefSeq" id="WP_006014494.1">
    <property type="nucleotide sequence ID" value="NZ_BAEQ01000056.1"/>
</dbReference>
<accession>K7A4K4</accession>
<evidence type="ECO:0008006" key="6">
    <source>
        <dbReference type="Google" id="ProtNLM"/>
    </source>
</evidence>
<dbReference type="InterPro" id="IPR011004">
    <property type="entry name" value="Trimer_LpxA-like_sf"/>
</dbReference>
<protein>
    <recommendedName>
        <fullName evidence="6">PEP-CTERM protein-sorting domain-containing protein</fullName>
    </recommendedName>
</protein>
<sequence length="360" mass="37116">MKHINKLLMVTILPVMFNAQAGIIPVLLDADLNGQSIYAHFGVTLGQDTDVGGNMQGASPITIGINSIVGGNVQAGTVVLTGAGSSVGGYIKAGTSVDTGVGSVVEGNIYSGTTTNTGGSSIVEGNIEAGGKFQLGASAVTNNSVSDFLANDPDYVPPSVTEQGDQLRVVQETLRLLGVGNSTALDITFGETNRTLTSGIYDSLNYLTIRAGRTLILDGENKKGDFLFNVHNYLDFASGATVKLVNFTDNSKVIWNVLGDVTGTAGYMQAAAGVSIRGFVFARGYIGTGADTTIFGVGNSCGGAASGQQKVGFGARNTIGAVGCTSTFEPTVVNLPEPSSLWLYSVTLIGLIATYRQKSL</sequence>
<keyword evidence="2 3" id="KW-0732">Signal</keyword>
<dbReference type="InterPro" id="IPR021884">
    <property type="entry name" value="Ice-bd_prot"/>
</dbReference>
<keyword evidence="5" id="KW-1185">Reference proteome</keyword>
<comment type="similarity">
    <text evidence="1">Belongs to the ice-binding protein family.</text>
</comment>
<name>K7A4K4_9ALTE</name>
<dbReference type="Proteomes" id="UP000006251">
    <property type="component" value="Unassembled WGS sequence"/>
</dbReference>
<feature type="chain" id="PRO_5003898888" description="PEP-CTERM protein-sorting domain-containing protein" evidence="3">
    <location>
        <begin position="22"/>
        <end position="360"/>
    </location>
</feature>
<dbReference type="AlphaFoldDB" id="K7A4K4"/>
<dbReference type="SUPFAM" id="SSF51161">
    <property type="entry name" value="Trimeric LpxA-like enzymes"/>
    <property type="match status" value="1"/>
</dbReference>
<evidence type="ECO:0000313" key="4">
    <source>
        <dbReference type="EMBL" id="GAC30420.1"/>
    </source>
</evidence>
<dbReference type="STRING" id="1121922.GCA_000428905_02044"/>
<feature type="signal peptide" evidence="3">
    <location>
        <begin position="1"/>
        <end position="21"/>
    </location>
</feature>
<evidence type="ECO:0000256" key="2">
    <source>
        <dbReference type="ARBA" id="ARBA00022729"/>
    </source>
</evidence>
<gene>
    <name evidence="4" type="ORF">GPAL_3578</name>
</gene>
<evidence type="ECO:0000313" key="5">
    <source>
        <dbReference type="Proteomes" id="UP000006251"/>
    </source>
</evidence>
<proteinExistence type="inferred from homology"/>
<dbReference type="OrthoDB" id="1204817at2"/>
<evidence type="ECO:0000256" key="3">
    <source>
        <dbReference type="SAM" id="SignalP"/>
    </source>
</evidence>
<comment type="caution">
    <text evidence="4">The sequence shown here is derived from an EMBL/GenBank/DDBJ whole genome shotgun (WGS) entry which is preliminary data.</text>
</comment>
<evidence type="ECO:0000256" key="1">
    <source>
        <dbReference type="ARBA" id="ARBA00005445"/>
    </source>
</evidence>
<dbReference type="Pfam" id="PF11999">
    <property type="entry name" value="Ice_binding"/>
    <property type="match status" value="1"/>
</dbReference>